<protein>
    <submittedName>
        <fullName evidence="1">Uncharacterized protein</fullName>
    </submittedName>
</protein>
<sequence>MSNAQGTELLDLVLEAHGGRERWSRATTVRARLHMVGPTWKALGQERTFAGVDVAVEMHEQRTVFTGFTGPGMRGVYTPDRVAIEDESGAVLQERHAPLESFPIQGEDTRWDSLHALYFGGYGMWNYLTTPHLLTVSGVRTEELEPWQVDGERWRRLRVTFPPHIRTHSTEQILHYDESGLLRRLDYAPYVMGSRHAVHRTGAHRTVSGLVFPTHRYVLPVQDGRTGPEPVIILDYTDITVDFSHGPQPPRGEQ</sequence>
<dbReference type="EMBL" id="JAKXMK010000058">
    <property type="protein sequence ID" value="MCH6172135.1"/>
    <property type="molecule type" value="Genomic_DNA"/>
</dbReference>
<accession>A0ABS9TUA5</accession>
<evidence type="ECO:0000313" key="1">
    <source>
        <dbReference type="EMBL" id="MCH6172135.1"/>
    </source>
</evidence>
<organism evidence="1 2">
    <name type="scientific">Pseudonocardia alaniniphila</name>
    <dbReference type="NCBI Taxonomy" id="75291"/>
    <lineage>
        <taxon>Bacteria</taxon>
        <taxon>Bacillati</taxon>
        <taxon>Actinomycetota</taxon>
        <taxon>Actinomycetes</taxon>
        <taxon>Pseudonocardiales</taxon>
        <taxon>Pseudonocardiaceae</taxon>
        <taxon>Pseudonocardia</taxon>
    </lineage>
</organism>
<proteinExistence type="predicted"/>
<gene>
    <name evidence="1" type="ORF">MMF94_41195</name>
</gene>
<evidence type="ECO:0000313" key="2">
    <source>
        <dbReference type="Proteomes" id="UP001299970"/>
    </source>
</evidence>
<dbReference type="RefSeq" id="WP_241042942.1">
    <property type="nucleotide sequence ID" value="NZ_BAAAJF010000013.1"/>
</dbReference>
<keyword evidence="2" id="KW-1185">Reference proteome</keyword>
<reference evidence="1 2" key="1">
    <citation type="submission" date="2022-03" db="EMBL/GenBank/DDBJ databases">
        <title>Pseudonocardia alaer sp. nov., a novel actinomycete isolated from reed forest soil.</title>
        <authorList>
            <person name="Wang L."/>
        </authorList>
    </citation>
    <scope>NUCLEOTIDE SEQUENCE [LARGE SCALE GENOMIC DNA]</scope>
    <source>
        <strain evidence="1 2">Y-16303</strain>
    </source>
</reference>
<comment type="caution">
    <text evidence="1">The sequence shown here is derived from an EMBL/GenBank/DDBJ whole genome shotgun (WGS) entry which is preliminary data.</text>
</comment>
<name>A0ABS9TUA5_9PSEU</name>
<dbReference type="Proteomes" id="UP001299970">
    <property type="component" value="Unassembled WGS sequence"/>
</dbReference>